<dbReference type="InterPro" id="IPR024743">
    <property type="entry name" value="Dynein_HC_stalk"/>
</dbReference>
<dbReference type="InterPro" id="IPR026983">
    <property type="entry name" value="DHC"/>
</dbReference>
<dbReference type="PANTHER" id="PTHR45703:SF4">
    <property type="entry name" value="DYNEIN AXONEMAL HEAVY CHAIN 17"/>
    <property type="match status" value="1"/>
</dbReference>
<dbReference type="Proteomes" id="UP001266305">
    <property type="component" value="Unassembled WGS sequence"/>
</dbReference>
<feature type="domain" description="Dynein heavy chain ATP-binding dynein motor region" evidence="3">
    <location>
        <begin position="169"/>
        <end position="266"/>
    </location>
</feature>
<dbReference type="InterPro" id="IPR027417">
    <property type="entry name" value="P-loop_NTPase"/>
</dbReference>
<dbReference type="EMBL" id="JASSZA010000005">
    <property type="protein sequence ID" value="KAK2112179.1"/>
    <property type="molecule type" value="Genomic_DNA"/>
</dbReference>
<keyword evidence="5" id="KW-1185">Reference proteome</keyword>
<gene>
    <name evidence="4" type="ORF">P7K49_011926</name>
</gene>
<protein>
    <recommendedName>
        <fullName evidence="6">Dynein heavy chain ATP-binding dynein motor region domain-containing protein</fullName>
    </recommendedName>
</protein>
<feature type="compositionally biased region" description="Basic and acidic residues" evidence="1">
    <location>
        <begin position="310"/>
        <end position="333"/>
    </location>
</feature>
<comment type="caution">
    <text evidence="4">The sequence shown here is derived from an EMBL/GenBank/DDBJ whole genome shotgun (WGS) entry which is preliminary data.</text>
</comment>
<evidence type="ECO:0000256" key="1">
    <source>
        <dbReference type="SAM" id="MobiDB-lite"/>
    </source>
</evidence>
<organism evidence="4 5">
    <name type="scientific">Saguinus oedipus</name>
    <name type="common">Cotton-top tamarin</name>
    <name type="synonym">Oedipomidas oedipus</name>
    <dbReference type="NCBI Taxonomy" id="9490"/>
    <lineage>
        <taxon>Eukaryota</taxon>
        <taxon>Metazoa</taxon>
        <taxon>Chordata</taxon>
        <taxon>Craniata</taxon>
        <taxon>Vertebrata</taxon>
        <taxon>Euteleostomi</taxon>
        <taxon>Mammalia</taxon>
        <taxon>Eutheria</taxon>
        <taxon>Euarchontoglires</taxon>
        <taxon>Primates</taxon>
        <taxon>Haplorrhini</taxon>
        <taxon>Platyrrhini</taxon>
        <taxon>Cebidae</taxon>
        <taxon>Callitrichinae</taxon>
        <taxon>Saguinus</taxon>
    </lineage>
</organism>
<dbReference type="InterPro" id="IPR035706">
    <property type="entry name" value="AAA_9"/>
</dbReference>
<accession>A0ABQ9VTK9</accession>
<feature type="region of interest" description="Disordered" evidence="1">
    <location>
        <begin position="568"/>
        <end position="593"/>
    </location>
</feature>
<dbReference type="PANTHER" id="PTHR45703">
    <property type="entry name" value="DYNEIN HEAVY CHAIN"/>
    <property type="match status" value="1"/>
</dbReference>
<evidence type="ECO:0000259" key="3">
    <source>
        <dbReference type="Pfam" id="PF12781"/>
    </source>
</evidence>
<name>A0ABQ9VTK9_SAGOE</name>
<evidence type="ECO:0000313" key="5">
    <source>
        <dbReference type="Proteomes" id="UP001266305"/>
    </source>
</evidence>
<proteinExistence type="predicted"/>
<sequence>MRHTVESSVHSMQGQVPSECRIMLWPTWSLLGLCHQLVETVLSGVWQRPQHREEVTSRHQPQLGVNAGDLGRETAFPAAATMLVGGLASENVRWAESVESFKNQGITLCGDVLLISAFVSYVGYFTKKYRNELMEKFWIPYIHNLKVPIPITNGLDPLSLLTDDADVATWNNQGLPSDRMSTENATILCNTERWPLIVDAQLQGIKWIKNKYGSELKAIRLGQKSYLDVIEQAISEGDTLLIENIGETVDPVLDPLLGRNTIKKGKGNAQRFLCCLVSSRGFDKMPAGGKEPQLLRKGCKEVPHPNYEYPHQRFIRDHSVQPEGRKPRCKDEPDLPPPHRGKSRCISQKGLCPRPGRRNRRGEEHCSSGSRRRVGGGSLVGVKGGLCLRRPLTLPPPPTRYIKIGDKEVEYHPKFRLILHTKYFNPHYKPEMQAQCTLINFLVTRDGLEDQLLAAVVAKERPDLEQLKGLRFCCPFQALTSFLLLKSGPEGGPGSVVPTAPPSLQANLTKSQNEFKIVLKELEDSLLARLSAASGNFLGDTALVENLETTKHTAIEIEEKVRAASAMRPGCRGHGRLGGGPSAPPPSAGRKAASVIGARVGPGQEKGPGLPSSTQLPLRALGCLPREPGWWLGMSPPAHGTARLLMALPVCYIVHASFVCVKVVEAKITEVKINEARENYRPAAERASLLYFILNDLNKINPIYQFSLKVGSAAGAGAALKVGLHLGSTARPVACTAIGQYQATLRGQTWSSLQMGLEGGARGPHLSSAHSPQERAFNVVFEKAIQRTTPASNVKQRVTNLTDEITYSIYMYTARGLFERDKLIFLAQVAFQGRKQSLQAQRMFCLTKERIKLRKKLSMGSDKRPFGHLTEEMAVAITPAPSYLLPI</sequence>
<feature type="region of interest" description="Disordered" evidence="1">
    <location>
        <begin position="310"/>
        <end position="374"/>
    </location>
</feature>
<feature type="domain" description="Dynein heavy chain coiled coil stalk" evidence="2">
    <location>
        <begin position="80"/>
        <end position="142"/>
    </location>
</feature>
<reference evidence="4 5" key="1">
    <citation type="submission" date="2023-05" db="EMBL/GenBank/DDBJ databases">
        <title>B98-5 Cell Line De Novo Hybrid Assembly: An Optical Mapping Approach.</title>
        <authorList>
            <person name="Kananen K."/>
            <person name="Auerbach J.A."/>
            <person name="Kautto E."/>
            <person name="Blachly J.S."/>
        </authorList>
    </citation>
    <scope>NUCLEOTIDE SEQUENCE [LARGE SCALE GENOMIC DNA]</scope>
    <source>
        <strain evidence="4">B95-8</strain>
        <tissue evidence="4">Cell line</tissue>
    </source>
</reference>
<feature type="domain" description="Dynein heavy chain ATP-binding dynein motor region" evidence="3">
    <location>
        <begin position="399"/>
        <end position="468"/>
    </location>
</feature>
<evidence type="ECO:0000259" key="2">
    <source>
        <dbReference type="Pfam" id="PF12777"/>
    </source>
</evidence>
<feature type="domain" description="Dynein heavy chain ATP-binding dynein motor region" evidence="3">
    <location>
        <begin position="505"/>
        <end position="557"/>
    </location>
</feature>
<dbReference type="Gene3D" id="1.20.920.20">
    <property type="match status" value="1"/>
</dbReference>
<dbReference type="Pfam" id="PF12777">
    <property type="entry name" value="MT"/>
    <property type="match status" value="1"/>
</dbReference>
<evidence type="ECO:0000313" key="4">
    <source>
        <dbReference type="EMBL" id="KAK2112179.1"/>
    </source>
</evidence>
<evidence type="ECO:0008006" key="6">
    <source>
        <dbReference type="Google" id="ProtNLM"/>
    </source>
</evidence>
<dbReference type="Gene3D" id="3.40.50.300">
    <property type="entry name" value="P-loop containing nucleotide triphosphate hydrolases"/>
    <property type="match status" value="1"/>
</dbReference>
<dbReference type="Gene3D" id="1.10.8.1220">
    <property type="match status" value="2"/>
</dbReference>
<dbReference type="Pfam" id="PF12781">
    <property type="entry name" value="AAA_9"/>
    <property type="match status" value="3"/>
</dbReference>
<dbReference type="Gene3D" id="6.10.140.1060">
    <property type="match status" value="1"/>
</dbReference>